<dbReference type="InterPro" id="IPR026841">
    <property type="entry name" value="Aur1/Ipt1"/>
</dbReference>
<feature type="transmembrane region" description="Helical" evidence="5">
    <location>
        <begin position="105"/>
        <end position="124"/>
    </location>
</feature>
<dbReference type="InterPro" id="IPR052185">
    <property type="entry name" value="IPC_Synthase-Related"/>
</dbReference>
<reference evidence="7 8" key="1">
    <citation type="journal article" date="2019" name="Int. J. Syst. Evol. Microbiol.">
        <title>The Global Catalogue of Microorganisms (GCM) 10K type strain sequencing project: providing services to taxonomists for standard genome sequencing and annotation.</title>
        <authorList>
            <consortium name="The Broad Institute Genomics Platform"/>
            <consortium name="The Broad Institute Genome Sequencing Center for Infectious Disease"/>
            <person name="Wu L."/>
            <person name="Ma J."/>
        </authorList>
    </citation>
    <scope>NUCLEOTIDE SEQUENCE [LARGE SCALE GENOMIC DNA]</scope>
    <source>
        <strain evidence="7 8">JCM 16014</strain>
    </source>
</reference>
<evidence type="ECO:0000256" key="2">
    <source>
        <dbReference type="ARBA" id="ARBA00022692"/>
    </source>
</evidence>
<organism evidence="7 8">
    <name type="scientific">Catenulispora yoronensis</name>
    <dbReference type="NCBI Taxonomy" id="450799"/>
    <lineage>
        <taxon>Bacteria</taxon>
        <taxon>Bacillati</taxon>
        <taxon>Actinomycetota</taxon>
        <taxon>Actinomycetes</taxon>
        <taxon>Catenulisporales</taxon>
        <taxon>Catenulisporaceae</taxon>
        <taxon>Catenulispora</taxon>
    </lineage>
</organism>
<dbReference type="EMBL" id="BAAAQN010000014">
    <property type="protein sequence ID" value="GAA2028665.1"/>
    <property type="molecule type" value="Genomic_DNA"/>
</dbReference>
<evidence type="ECO:0000256" key="4">
    <source>
        <dbReference type="ARBA" id="ARBA00023136"/>
    </source>
</evidence>
<comment type="caution">
    <text evidence="7">The sequence shown here is derived from an EMBL/GenBank/DDBJ whole genome shotgun (WGS) entry which is preliminary data.</text>
</comment>
<feature type="transmembrane region" description="Helical" evidence="5">
    <location>
        <begin position="186"/>
        <end position="205"/>
    </location>
</feature>
<keyword evidence="4 5" id="KW-0472">Membrane</keyword>
<sequence>MHWMMPYQMAFWLCGILLVLAVAMYFSRKPLLVRYVPFPRELGTVLGLFGLWQVAGRLSVMKVNGALDRGEWLWDAERDVFLPSEHWVQHLFFPAHPAVVKFFNLYYASMHFTCMIIFLIWLFVRHREFYPRVRTTMAMATAFALAIQLIPVAPPRMIEKAHLTDTALYFHQSVYGPMNADSPDQLSAMPSVHVIWAVIVGYTVWRVSPSKWRWIGPAHTVMTITVVVATANHYWADGIVGVALLMLSAGIQALVRRAAAWIKGLRVASAEVPAPELARST</sequence>
<dbReference type="PANTHER" id="PTHR31310">
    <property type="match status" value="1"/>
</dbReference>
<feature type="transmembrane region" description="Helical" evidence="5">
    <location>
        <begin position="136"/>
        <end position="153"/>
    </location>
</feature>
<protein>
    <submittedName>
        <fullName evidence="7">Phosphatase PAP2 family protein</fullName>
    </submittedName>
</protein>
<evidence type="ECO:0000313" key="7">
    <source>
        <dbReference type="EMBL" id="GAA2028665.1"/>
    </source>
</evidence>
<feature type="transmembrane region" description="Helical" evidence="5">
    <location>
        <begin position="238"/>
        <end position="255"/>
    </location>
</feature>
<feature type="transmembrane region" description="Helical" evidence="5">
    <location>
        <begin position="212"/>
        <end position="232"/>
    </location>
</feature>
<comment type="subcellular location">
    <subcellularLocation>
        <location evidence="1">Membrane</location>
        <topology evidence="1">Multi-pass membrane protein</topology>
    </subcellularLocation>
</comment>
<keyword evidence="8" id="KW-1185">Reference proteome</keyword>
<name>A0ABN2U5P8_9ACTN</name>
<dbReference type="Proteomes" id="UP001500751">
    <property type="component" value="Unassembled WGS sequence"/>
</dbReference>
<dbReference type="CDD" id="cd03386">
    <property type="entry name" value="PAP2_Aur1_like"/>
    <property type="match status" value="1"/>
</dbReference>
<feature type="transmembrane region" description="Helical" evidence="5">
    <location>
        <begin position="6"/>
        <end position="26"/>
    </location>
</feature>
<keyword evidence="3 5" id="KW-1133">Transmembrane helix</keyword>
<dbReference type="Pfam" id="PF14378">
    <property type="entry name" value="PAP2_3"/>
    <property type="match status" value="1"/>
</dbReference>
<gene>
    <name evidence="7" type="ORF">GCM10009839_29840</name>
</gene>
<evidence type="ECO:0000256" key="3">
    <source>
        <dbReference type="ARBA" id="ARBA00022989"/>
    </source>
</evidence>
<proteinExistence type="predicted"/>
<dbReference type="PANTHER" id="PTHR31310:SF7">
    <property type="entry name" value="PA-PHOSPHATASE RELATED-FAMILY PROTEIN DDB_G0268928"/>
    <property type="match status" value="1"/>
</dbReference>
<evidence type="ECO:0000256" key="5">
    <source>
        <dbReference type="SAM" id="Phobius"/>
    </source>
</evidence>
<evidence type="ECO:0000256" key="1">
    <source>
        <dbReference type="ARBA" id="ARBA00004141"/>
    </source>
</evidence>
<keyword evidence="2 5" id="KW-0812">Transmembrane</keyword>
<evidence type="ECO:0000259" key="6">
    <source>
        <dbReference type="Pfam" id="PF14378"/>
    </source>
</evidence>
<evidence type="ECO:0000313" key="8">
    <source>
        <dbReference type="Proteomes" id="UP001500751"/>
    </source>
</evidence>
<feature type="domain" description="Inositolphosphotransferase Aur1/Ipt1" evidence="6">
    <location>
        <begin position="71"/>
        <end position="250"/>
    </location>
</feature>
<accession>A0ABN2U5P8</accession>